<keyword evidence="5" id="KW-0653">Protein transport</keyword>
<feature type="transmembrane region" description="Helical" evidence="9">
    <location>
        <begin position="397"/>
        <end position="419"/>
    </location>
</feature>
<feature type="transmembrane region" description="Helical" evidence="9">
    <location>
        <begin position="193"/>
        <end position="212"/>
    </location>
</feature>
<evidence type="ECO:0000256" key="2">
    <source>
        <dbReference type="ARBA" id="ARBA00022448"/>
    </source>
</evidence>
<comment type="subcellular location">
    <subcellularLocation>
        <location evidence="1">Cell membrane</location>
        <topology evidence="1">Multi-pass membrane protein</topology>
    </subcellularLocation>
    <subcellularLocation>
        <location evidence="8">Membrane</location>
        <topology evidence="8">Multi-pass membrane protein</topology>
    </subcellularLocation>
</comment>
<feature type="transmembrane region" description="Helical" evidence="9">
    <location>
        <begin position="322"/>
        <end position="340"/>
    </location>
</feature>
<dbReference type="Proteomes" id="UP000038083">
    <property type="component" value="Unassembled WGS sequence"/>
</dbReference>
<feature type="transmembrane region" description="Helical" evidence="9">
    <location>
        <begin position="163"/>
        <end position="187"/>
    </location>
</feature>
<protein>
    <submittedName>
        <fullName evidence="11">Proton/peptide symporter family protein</fullName>
    </submittedName>
</protein>
<dbReference type="GO" id="GO:0006857">
    <property type="term" value="P:oligopeptide transport"/>
    <property type="evidence" value="ECO:0007669"/>
    <property type="project" value="InterPro"/>
</dbReference>
<feature type="domain" description="Major facilitator superfamily (MFS) profile" evidence="10">
    <location>
        <begin position="33"/>
        <end position="784"/>
    </location>
</feature>
<feature type="transmembrane region" description="Helical" evidence="9">
    <location>
        <begin position="251"/>
        <end position="270"/>
    </location>
</feature>
<dbReference type="PROSITE" id="PS50850">
    <property type="entry name" value="MFS"/>
    <property type="match status" value="1"/>
</dbReference>
<feature type="transmembrane region" description="Helical" evidence="9">
    <location>
        <begin position="661"/>
        <end position="679"/>
    </location>
</feature>
<comment type="similarity">
    <text evidence="8">Belongs to the major facilitator superfamily. Proton-dependent oligopeptide transporter (POT/PTR) (TC 2.A.17) family.</text>
</comment>
<dbReference type="Gene3D" id="1.20.1250.20">
    <property type="entry name" value="MFS general substrate transporter like domains"/>
    <property type="match status" value="2"/>
</dbReference>
<feature type="transmembrane region" description="Helical" evidence="9">
    <location>
        <begin position="102"/>
        <end position="120"/>
    </location>
</feature>
<sequence length="791" mass="88841">MFHCKTKTKKNMSQQKTNFFDTQVLGHPAGLFVLFFTEMWERFSFYGMRVLLVNFLTMALIGYNPGWEWTTENAGALFGTYVMLLYLTPIVGGTIADRFIGYRWAIVIGAIIMTLGHAAMALETEFWLYVGLGLLVIGTGFFKPNMTSIISHMYKDLPEKKDGAYTIFYMGVNAGAFFGMMLCGYMAEKVGWSWGFGLAGIFMLIGTLQFWLARPLFGSIGDVPSKNKQEITKTNQNKPISDEDKPNPFTLLDKILIGIAAIIGLGYAINDPLSRIGGIDLFSFLETTNIKGQYIAVIFGLIAFFFVIISRLTRYTKIVRERMITVIIFAFFTVFFWLSFEQGASSLILFARDNVQRELLDNQAIIFNIVNALLTIIPLALITYVLFILAKKTFSKILASNIVLLICFGLVWVIVGWMLQRDFKTVAYNVSYEAFEVYESDGKNLKVKEDGSYAVKYIPITIDNSISVTEENSIQKTEKVFKITENNAEGKNIVKYLPYNEHKKPKGNFEIIENTIKTIALPRVDNKTGKQATDKDGNMLFDFYVPSKNNELSVVNRETIIGEGDNHFNRGEEILILTKDNKFSSFGYADMKKAAWARERAEQLNTNNGLIKATVKEEKANWVEITTSWFSILNSFFIIALANVFSRIWDSRYNPPAAVKYGMGLIIMAIGFGLLAFGANGVGSGVKVSMLWLVVAYLFHTMGELCMAPVGLSYVSKLVPARMIAFMFGVWYLAIAIGNKLAAILGGQIENITEKYNLSTFFLIFTIVPIVAGLIIIFISPLVKKLMHGVK</sequence>
<keyword evidence="6 9" id="KW-1133">Transmembrane helix</keyword>
<accession>A0A0B7HMI8</accession>
<dbReference type="EMBL" id="CDOG01000026">
    <property type="protein sequence ID" value="CEN39102.1"/>
    <property type="molecule type" value="Genomic_DNA"/>
</dbReference>
<dbReference type="NCBIfam" id="TIGR00924">
    <property type="entry name" value="yjdL_sub1_fam"/>
    <property type="match status" value="1"/>
</dbReference>
<evidence type="ECO:0000256" key="5">
    <source>
        <dbReference type="ARBA" id="ARBA00022856"/>
    </source>
</evidence>
<feature type="transmembrane region" description="Helical" evidence="9">
    <location>
        <begin position="691"/>
        <end position="712"/>
    </location>
</feature>
<dbReference type="GO" id="GO:0005886">
    <property type="term" value="C:plasma membrane"/>
    <property type="evidence" value="ECO:0007669"/>
    <property type="project" value="UniProtKB-SubCell"/>
</dbReference>
<dbReference type="Pfam" id="PF00854">
    <property type="entry name" value="PTR2"/>
    <property type="match status" value="2"/>
</dbReference>
<evidence type="ECO:0000256" key="9">
    <source>
        <dbReference type="SAM" id="Phobius"/>
    </source>
</evidence>
<evidence type="ECO:0000256" key="1">
    <source>
        <dbReference type="ARBA" id="ARBA00004651"/>
    </source>
</evidence>
<keyword evidence="3" id="KW-1003">Cell membrane</keyword>
<dbReference type="InterPro" id="IPR005279">
    <property type="entry name" value="Dipep/tripep_permease"/>
</dbReference>
<dbReference type="InterPro" id="IPR018456">
    <property type="entry name" value="PTR2_symporter_CS"/>
</dbReference>
<evidence type="ECO:0000256" key="6">
    <source>
        <dbReference type="ARBA" id="ARBA00022989"/>
    </source>
</evidence>
<dbReference type="PANTHER" id="PTHR23517:SF15">
    <property type="entry name" value="PROTON-DEPENDENT OLIGOPEPTIDE FAMILY TRANSPORT PROTEIN"/>
    <property type="match status" value="1"/>
</dbReference>
<dbReference type="PROSITE" id="PS01023">
    <property type="entry name" value="PTR2_2"/>
    <property type="match status" value="1"/>
</dbReference>
<keyword evidence="2 8" id="KW-0813">Transport</keyword>
<feature type="transmembrane region" description="Helical" evidence="9">
    <location>
        <begin position="724"/>
        <end position="749"/>
    </location>
</feature>
<dbReference type="InterPro" id="IPR000109">
    <property type="entry name" value="POT_fam"/>
</dbReference>
<evidence type="ECO:0000256" key="8">
    <source>
        <dbReference type="RuleBase" id="RU003755"/>
    </source>
</evidence>
<dbReference type="InterPro" id="IPR050171">
    <property type="entry name" value="MFS_Transporters"/>
</dbReference>
<feature type="transmembrane region" description="Helical" evidence="9">
    <location>
        <begin position="126"/>
        <end position="142"/>
    </location>
</feature>
<reference evidence="11 12" key="1">
    <citation type="submission" date="2015-01" db="EMBL/GenBank/DDBJ databases">
        <authorList>
            <person name="Xiang T."/>
            <person name="Song Y."/>
            <person name="Huang L."/>
            <person name="Wang B."/>
            <person name="Wu P."/>
        </authorList>
    </citation>
    <scope>NUCLEOTIDE SEQUENCE [LARGE SCALE GENOMIC DNA]</scope>
    <source>
        <strain evidence="11 12">Ccy74</strain>
    </source>
</reference>
<dbReference type="PANTHER" id="PTHR23517">
    <property type="entry name" value="RESISTANCE PROTEIN MDTM, PUTATIVE-RELATED-RELATED"/>
    <property type="match status" value="1"/>
</dbReference>
<evidence type="ECO:0000259" key="10">
    <source>
        <dbReference type="PROSITE" id="PS50850"/>
    </source>
</evidence>
<keyword evidence="5" id="KW-0571">Peptide transport</keyword>
<evidence type="ECO:0000256" key="3">
    <source>
        <dbReference type="ARBA" id="ARBA00022475"/>
    </source>
</evidence>
<keyword evidence="7 9" id="KW-0472">Membrane</keyword>
<feature type="transmembrane region" description="Helical" evidence="9">
    <location>
        <begin position="75"/>
        <end position="95"/>
    </location>
</feature>
<feature type="transmembrane region" description="Helical" evidence="9">
    <location>
        <begin position="365"/>
        <end position="390"/>
    </location>
</feature>
<feature type="transmembrane region" description="Helical" evidence="9">
    <location>
        <begin position="761"/>
        <end position="783"/>
    </location>
</feature>
<proteinExistence type="inferred from homology"/>
<evidence type="ECO:0000256" key="4">
    <source>
        <dbReference type="ARBA" id="ARBA00022692"/>
    </source>
</evidence>
<dbReference type="GO" id="GO:1904680">
    <property type="term" value="F:peptide transmembrane transporter activity"/>
    <property type="evidence" value="ECO:0007669"/>
    <property type="project" value="InterPro"/>
</dbReference>
<organism evidence="11 12">
    <name type="scientific">Capnocytophaga cynodegmi</name>
    <dbReference type="NCBI Taxonomy" id="28189"/>
    <lineage>
        <taxon>Bacteria</taxon>
        <taxon>Pseudomonadati</taxon>
        <taxon>Bacteroidota</taxon>
        <taxon>Flavobacteriia</taxon>
        <taxon>Flavobacteriales</taxon>
        <taxon>Flavobacteriaceae</taxon>
        <taxon>Capnocytophaga</taxon>
    </lineage>
</organism>
<feature type="transmembrane region" description="Helical" evidence="9">
    <location>
        <begin position="629"/>
        <end position="649"/>
    </location>
</feature>
<dbReference type="InterPro" id="IPR036259">
    <property type="entry name" value="MFS_trans_sf"/>
</dbReference>
<evidence type="ECO:0000313" key="11">
    <source>
        <dbReference type="EMBL" id="CEN39102.1"/>
    </source>
</evidence>
<evidence type="ECO:0000256" key="7">
    <source>
        <dbReference type="ARBA" id="ARBA00023136"/>
    </source>
</evidence>
<feature type="transmembrane region" description="Helical" evidence="9">
    <location>
        <begin position="43"/>
        <end position="63"/>
    </location>
</feature>
<dbReference type="SUPFAM" id="SSF103473">
    <property type="entry name" value="MFS general substrate transporter"/>
    <property type="match status" value="2"/>
</dbReference>
<dbReference type="InterPro" id="IPR020846">
    <property type="entry name" value="MFS_dom"/>
</dbReference>
<name>A0A0B7HMI8_9FLAO</name>
<feature type="transmembrane region" description="Helical" evidence="9">
    <location>
        <begin position="290"/>
        <end position="310"/>
    </location>
</feature>
<evidence type="ECO:0000313" key="12">
    <source>
        <dbReference type="Proteomes" id="UP000038083"/>
    </source>
</evidence>
<gene>
    <name evidence="11" type="ORF">CCYN74_320009</name>
</gene>
<dbReference type="AlphaFoldDB" id="A0A0B7HMI8"/>
<keyword evidence="4 8" id="KW-0812">Transmembrane</keyword>